<dbReference type="SUPFAM" id="SSF53335">
    <property type="entry name" value="S-adenosyl-L-methionine-dependent methyltransferases"/>
    <property type="match status" value="1"/>
</dbReference>
<dbReference type="GO" id="GO:0032259">
    <property type="term" value="P:methylation"/>
    <property type="evidence" value="ECO:0007669"/>
    <property type="project" value="UniProtKB-KW"/>
</dbReference>
<dbReference type="InterPro" id="IPR041698">
    <property type="entry name" value="Methyltransf_25"/>
</dbReference>
<keyword evidence="1 4" id="KW-0489">Methyltransferase</keyword>
<dbReference type="AlphaFoldDB" id="A0A1E5Q5C1"/>
<evidence type="ECO:0000313" key="4">
    <source>
        <dbReference type="EMBL" id="OEJ65574.1"/>
    </source>
</evidence>
<gene>
    <name evidence="4" type="ORF">BEN30_14045</name>
</gene>
<keyword evidence="5" id="KW-1185">Reference proteome</keyword>
<accession>A0A1E5Q5C1</accession>
<dbReference type="RefSeq" id="WP_069958702.1">
    <property type="nucleotide sequence ID" value="NZ_MCGG01000048.1"/>
</dbReference>
<organism evidence="4 5">
    <name type="scientific">Magnetovibrio blakemorei</name>
    <dbReference type="NCBI Taxonomy" id="28181"/>
    <lineage>
        <taxon>Bacteria</taxon>
        <taxon>Pseudomonadati</taxon>
        <taxon>Pseudomonadota</taxon>
        <taxon>Alphaproteobacteria</taxon>
        <taxon>Rhodospirillales</taxon>
        <taxon>Magnetovibrionaceae</taxon>
        <taxon>Magnetovibrio</taxon>
    </lineage>
</organism>
<dbReference type="PANTHER" id="PTHR43861:SF1">
    <property type="entry name" value="TRANS-ACONITATE 2-METHYLTRANSFERASE"/>
    <property type="match status" value="1"/>
</dbReference>
<dbReference type="PANTHER" id="PTHR43861">
    <property type="entry name" value="TRANS-ACONITATE 2-METHYLTRANSFERASE-RELATED"/>
    <property type="match status" value="1"/>
</dbReference>
<evidence type="ECO:0000259" key="3">
    <source>
        <dbReference type="Pfam" id="PF13649"/>
    </source>
</evidence>
<dbReference type="Pfam" id="PF13649">
    <property type="entry name" value="Methyltransf_25"/>
    <property type="match status" value="1"/>
</dbReference>
<proteinExistence type="predicted"/>
<evidence type="ECO:0000256" key="2">
    <source>
        <dbReference type="ARBA" id="ARBA00022679"/>
    </source>
</evidence>
<dbReference type="Proteomes" id="UP000095347">
    <property type="component" value="Unassembled WGS sequence"/>
</dbReference>
<feature type="domain" description="Methyltransferase" evidence="3">
    <location>
        <begin position="57"/>
        <end position="146"/>
    </location>
</feature>
<name>A0A1E5Q5C1_9PROT</name>
<reference evidence="5" key="1">
    <citation type="submission" date="2016-07" db="EMBL/GenBank/DDBJ databases">
        <authorList>
            <person name="Florea S."/>
            <person name="Webb J.S."/>
            <person name="Jaromczyk J."/>
            <person name="Schardl C.L."/>
        </authorList>
    </citation>
    <scope>NUCLEOTIDE SEQUENCE [LARGE SCALE GENOMIC DNA]</scope>
    <source>
        <strain evidence="5">MV-1</strain>
    </source>
</reference>
<evidence type="ECO:0000256" key="1">
    <source>
        <dbReference type="ARBA" id="ARBA00022603"/>
    </source>
</evidence>
<dbReference type="OrthoDB" id="7348755at2"/>
<comment type="caution">
    <text evidence="4">The sequence shown here is derived from an EMBL/GenBank/DDBJ whole genome shotgun (WGS) entry which is preliminary data.</text>
</comment>
<protein>
    <submittedName>
        <fullName evidence="4">Methyltransferase</fullName>
    </submittedName>
</protein>
<dbReference type="InterPro" id="IPR029063">
    <property type="entry name" value="SAM-dependent_MTases_sf"/>
</dbReference>
<dbReference type="Gene3D" id="3.40.50.150">
    <property type="entry name" value="Vaccinia Virus protein VP39"/>
    <property type="match status" value="1"/>
</dbReference>
<dbReference type="STRING" id="28181.BEN30_14045"/>
<dbReference type="EMBL" id="MCGG01000048">
    <property type="protein sequence ID" value="OEJ65574.1"/>
    <property type="molecule type" value="Genomic_DNA"/>
</dbReference>
<dbReference type="CDD" id="cd02440">
    <property type="entry name" value="AdoMet_MTases"/>
    <property type="match status" value="1"/>
</dbReference>
<dbReference type="GO" id="GO:0008168">
    <property type="term" value="F:methyltransferase activity"/>
    <property type="evidence" value="ECO:0007669"/>
    <property type="project" value="UniProtKB-KW"/>
</dbReference>
<keyword evidence="2 4" id="KW-0808">Transferase</keyword>
<evidence type="ECO:0000313" key="5">
    <source>
        <dbReference type="Proteomes" id="UP000095347"/>
    </source>
</evidence>
<sequence>MPAKPLDPDKLRHITDTTLGHYTQTAQGFRSGTWDHDVTQNYQALLSELQGPGPHSVLDLGCGPGRDLAYFKAQGIEAIGLDGSPEFVRMAHEETGCEVWCQNFLSLDLPANRFDGVFANASLFHVPSQELPGVLSTLFATLKPGGVFFSSNPRGDNSEGFNRERYGCYHDLDTWRAFVQAAGFSELHHYFRPPGLPREQQPWLATVWRK</sequence>